<name>A0AAU9RTM3_THLAR</name>
<evidence type="ECO:0000256" key="2">
    <source>
        <dbReference type="SAM" id="Coils"/>
    </source>
</evidence>
<dbReference type="AlphaFoldDB" id="A0AAU9RTM3"/>
<proteinExistence type="predicted"/>
<organism evidence="4 5">
    <name type="scientific">Thlaspi arvense</name>
    <name type="common">Field penny-cress</name>
    <dbReference type="NCBI Taxonomy" id="13288"/>
    <lineage>
        <taxon>Eukaryota</taxon>
        <taxon>Viridiplantae</taxon>
        <taxon>Streptophyta</taxon>
        <taxon>Embryophyta</taxon>
        <taxon>Tracheophyta</taxon>
        <taxon>Spermatophyta</taxon>
        <taxon>Magnoliopsida</taxon>
        <taxon>eudicotyledons</taxon>
        <taxon>Gunneridae</taxon>
        <taxon>Pentapetalae</taxon>
        <taxon>rosids</taxon>
        <taxon>malvids</taxon>
        <taxon>Brassicales</taxon>
        <taxon>Brassicaceae</taxon>
        <taxon>Thlaspideae</taxon>
        <taxon>Thlaspi</taxon>
    </lineage>
</organism>
<evidence type="ECO:0000259" key="3">
    <source>
        <dbReference type="PROSITE" id="PS50144"/>
    </source>
</evidence>
<dbReference type="SUPFAM" id="SSF49599">
    <property type="entry name" value="TRAF domain-like"/>
    <property type="match status" value="1"/>
</dbReference>
<dbReference type="CDD" id="cd00121">
    <property type="entry name" value="MATH"/>
    <property type="match status" value="1"/>
</dbReference>
<dbReference type="Proteomes" id="UP000836841">
    <property type="component" value="Chromosome 2"/>
</dbReference>
<dbReference type="PROSITE" id="PS50144">
    <property type="entry name" value="MATH"/>
    <property type="match status" value="1"/>
</dbReference>
<keyword evidence="5" id="KW-1185">Reference proteome</keyword>
<feature type="domain" description="MATH" evidence="3">
    <location>
        <begin position="7"/>
        <end position="123"/>
    </location>
</feature>
<dbReference type="Pfam" id="PF22486">
    <property type="entry name" value="MATH_2"/>
    <property type="match status" value="1"/>
</dbReference>
<accession>A0AAU9RTM3</accession>
<dbReference type="InterPro" id="IPR050804">
    <property type="entry name" value="MCC"/>
</dbReference>
<keyword evidence="1 2" id="KW-0175">Coiled coil</keyword>
<sequence length="277" mass="31966">TMGKQVERKFTWVINNLSSSQSEILYSDSFVIGGCKWRLIAYPKRKCLNNLTLEVADCEYFLPGWRRQANFSLTILNQVSEKIYRRHVTQHWFDHKNPEFCFTLSVSTPGYLVDQEVKIVAEIDVRQVVDKVDVHGFQVLPSHVNRLFEKHPEIASKFRIKSPLLKTAYMNILLSLTETLRLPPQRISEDDLSDAETNLAYMTKLGFKLDWLENKFGEVKEKKGKEKAGEIRMQCIEEKLKVLKQKCSDLEALLEKEKAEVLAARAPVSLSDDDDVV</sequence>
<feature type="coiled-coil region" evidence="2">
    <location>
        <begin position="233"/>
        <end position="260"/>
    </location>
</feature>
<dbReference type="EMBL" id="OU466858">
    <property type="protein sequence ID" value="CAH2047501.1"/>
    <property type="molecule type" value="Genomic_DNA"/>
</dbReference>
<dbReference type="PANTHER" id="PTHR46236:SF32">
    <property type="entry name" value="MATH DOMAIN-CONTAINING PROTEIN"/>
    <property type="match status" value="1"/>
</dbReference>
<dbReference type="InterPro" id="IPR002083">
    <property type="entry name" value="MATH/TRAF_dom"/>
</dbReference>
<dbReference type="Gene3D" id="2.60.210.10">
    <property type="entry name" value="Apoptosis, Tumor Necrosis Factor Receptor Associated Protein 2, Chain A"/>
    <property type="match status" value="1"/>
</dbReference>
<evidence type="ECO:0000256" key="1">
    <source>
        <dbReference type="ARBA" id="ARBA00023054"/>
    </source>
</evidence>
<protein>
    <recommendedName>
        <fullName evidence="3">MATH domain-containing protein</fullName>
    </recommendedName>
</protein>
<dbReference type="PANTHER" id="PTHR46236">
    <property type="entry name" value="TRAF-LIKE SUPERFAMILY PROTEIN"/>
    <property type="match status" value="1"/>
</dbReference>
<evidence type="ECO:0000313" key="4">
    <source>
        <dbReference type="EMBL" id="CAH2047501.1"/>
    </source>
</evidence>
<gene>
    <name evidence="4" type="ORF">TAV2_LOCUS6007</name>
</gene>
<feature type="non-terminal residue" evidence="4">
    <location>
        <position position="277"/>
    </location>
</feature>
<reference evidence="4 5" key="1">
    <citation type="submission" date="2022-03" db="EMBL/GenBank/DDBJ databases">
        <authorList>
            <person name="Nunn A."/>
            <person name="Chopra R."/>
            <person name="Nunn A."/>
            <person name="Contreras Garrido A."/>
        </authorList>
    </citation>
    <scope>NUCLEOTIDE SEQUENCE [LARGE SCALE GENOMIC DNA]</scope>
</reference>
<evidence type="ECO:0000313" key="5">
    <source>
        <dbReference type="Proteomes" id="UP000836841"/>
    </source>
</evidence>
<dbReference type="InterPro" id="IPR008974">
    <property type="entry name" value="TRAF-like"/>
</dbReference>